<sequence>MKSVAIASCLAALANAAAVNAREESPLSVSIEQVGNSEVKATITNTGDVALRVVRTGSILDSAPVEKVKITQADSRVAFNGIRVYMNTSDLKDESFETIGANQTVEVQWDAAQFHDLSAGGDFNISAKGSLKYAVEGSNQIVGQAFYGTDAVQAKVDGVLAAEVHAAFNEATKSKRITTQSDCTGDRLSAVNAAISQAQTYAEEAASAASQGTNLQEYFHSTSSSTQSTVVDVFNTIAEEVVNTGSSGAAKLYCTDVANYCSDGVVAYTSPGQSNEYIVLCDYWFLFPATNTICHDADQPYVLIHESTHLVAVKGTDDVCYGYDGCVTDISTSESLDNADSYAFDNQGPLDSLLRPSTMLSNKVQLFAAWAGLSATLGQASRLRARKEVVTVTQTVVAATPQPSVYDWAAGATTSYPIHSSCNATQRALLSRGLNEAILLATHAKDHVLRFGNSSEFYLKYFGTSPTAEVIGWYDKIVSADRGGIWFRCDDIDGNCAQDGWAGHWRGENATQETVICPLSFTSRMPLEGLCGYGYSVANGELNFYFGSDLVHRLYHMPRIGEGIVEHYADTYSECLELAQHDPDLAVRNSHSLQYFALDVYAFDIAVPAEGCTGRRQIPSLKSLARRPGRRHRRLRLREQSAILTQMEPSIVLRREPRAS</sequence>
<dbReference type="SUPFAM" id="SSF55486">
    <property type="entry name" value="Metalloproteases ('zincins'), catalytic domain"/>
    <property type="match status" value="2"/>
</dbReference>
<feature type="binding site" evidence="5">
    <location>
        <position position="305"/>
    </location>
    <ligand>
        <name>Zn(2+)</name>
        <dbReference type="ChEBI" id="CHEBI:29105"/>
        <note>catalytic</note>
    </ligand>
</feature>
<dbReference type="InterPro" id="IPR001384">
    <property type="entry name" value="Peptidase_M35"/>
</dbReference>
<evidence type="ECO:0000256" key="6">
    <source>
        <dbReference type="SAM" id="SignalP"/>
    </source>
</evidence>
<comment type="cofactor">
    <cofactor evidence="5">
        <name>Zn(2+)</name>
        <dbReference type="ChEBI" id="CHEBI:29105"/>
    </cofactor>
    <text evidence="5">Binds 1 zinc ion per subunit.</text>
</comment>
<keyword evidence="5" id="KW-0479">Metal-binding</keyword>
<dbReference type="Gene3D" id="2.60.40.2970">
    <property type="match status" value="1"/>
</dbReference>
<feature type="domain" description="Putative peptidase" evidence="7">
    <location>
        <begin position="389"/>
        <end position="614"/>
    </location>
</feature>
<dbReference type="AlphaFoldDB" id="A0A9W8NKT2"/>
<dbReference type="GO" id="GO:0004222">
    <property type="term" value="F:metalloendopeptidase activity"/>
    <property type="evidence" value="ECO:0007669"/>
    <property type="project" value="InterPro"/>
</dbReference>
<dbReference type="GO" id="GO:0009277">
    <property type="term" value="C:fungal-type cell wall"/>
    <property type="evidence" value="ECO:0007669"/>
    <property type="project" value="TreeGrafter"/>
</dbReference>
<evidence type="ECO:0000256" key="5">
    <source>
        <dbReference type="PIRSR" id="PIRSR601384-2"/>
    </source>
</evidence>
<accession>A0A9W8NKT2</accession>
<comment type="caution">
    <text evidence="8">The sequence shown here is derived from an EMBL/GenBank/DDBJ whole genome shotgun (WGS) entry which is preliminary data.</text>
</comment>
<evidence type="ECO:0000256" key="3">
    <source>
        <dbReference type="ARBA" id="ARBA00060890"/>
    </source>
</evidence>
<keyword evidence="1 6" id="KW-0732">Signal</keyword>
<feature type="binding site" evidence="5">
    <location>
        <position position="309"/>
    </location>
    <ligand>
        <name>Zn(2+)</name>
        <dbReference type="ChEBI" id="CHEBI:29105"/>
        <note>catalytic</note>
    </ligand>
</feature>
<gene>
    <name evidence="8" type="ORF">NPX13_g2411</name>
</gene>
<keyword evidence="9" id="KW-1185">Reference proteome</keyword>
<evidence type="ECO:0000256" key="4">
    <source>
        <dbReference type="PIRSR" id="PIRSR601384-1"/>
    </source>
</evidence>
<protein>
    <recommendedName>
        <fullName evidence="7">Putative peptidase domain-containing protein</fullName>
    </recommendedName>
</protein>
<dbReference type="EMBL" id="JANPWZ010000251">
    <property type="protein sequence ID" value="KAJ3578158.1"/>
    <property type="molecule type" value="Genomic_DNA"/>
</dbReference>
<feature type="chain" id="PRO_5040946069" description="Putative peptidase domain-containing protein" evidence="6">
    <location>
        <begin position="22"/>
        <end position="660"/>
    </location>
</feature>
<reference evidence="8" key="1">
    <citation type="submission" date="2022-07" db="EMBL/GenBank/DDBJ databases">
        <title>Genome Sequence of Xylaria arbuscula.</title>
        <authorList>
            <person name="Buettner E."/>
        </authorList>
    </citation>
    <scope>NUCLEOTIDE SEQUENCE</scope>
    <source>
        <strain evidence="8">VT107</strain>
    </source>
</reference>
<dbReference type="Gene3D" id="3.40.390.10">
    <property type="entry name" value="Collagenase (Catalytic Domain)"/>
    <property type="match status" value="2"/>
</dbReference>
<feature type="binding site" evidence="5">
    <location>
        <position position="318"/>
    </location>
    <ligand>
        <name>Zn(2+)</name>
        <dbReference type="ChEBI" id="CHEBI:29105"/>
        <note>catalytic</note>
    </ligand>
</feature>
<dbReference type="Proteomes" id="UP001148614">
    <property type="component" value="Unassembled WGS sequence"/>
</dbReference>
<dbReference type="GO" id="GO:0006508">
    <property type="term" value="P:proteolysis"/>
    <property type="evidence" value="ECO:0007669"/>
    <property type="project" value="InterPro"/>
</dbReference>
<evidence type="ECO:0000313" key="8">
    <source>
        <dbReference type="EMBL" id="KAJ3578158.1"/>
    </source>
</evidence>
<organism evidence="8 9">
    <name type="scientific">Xylaria arbuscula</name>
    <dbReference type="NCBI Taxonomy" id="114810"/>
    <lineage>
        <taxon>Eukaryota</taxon>
        <taxon>Fungi</taxon>
        <taxon>Dikarya</taxon>
        <taxon>Ascomycota</taxon>
        <taxon>Pezizomycotina</taxon>
        <taxon>Sordariomycetes</taxon>
        <taxon>Xylariomycetidae</taxon>
        <taxon>Xylariales</taxon>
        <taxon>Xylariaceae</taxon>
        <taxon>Xylaria</taxon>
    </lineage>
</organism>
<dbReference type="CDD" id="cd11307">
    <property type="entry name" value="M35_Asp_f2_like"/>
    <property type="match status" value="1"/>
</dbReference>
<dbReference type="VEuPathDB" id="FungiDB:F4678DRAFT_477193"/>
<dbReference type="FunFam" id="3.40.390.10:FF:000043">
    <property type="entry name" value="Major allergen Asp F2"/>
    <property type="match status" value="1"/>
</dbReference>
<feature type="active site" evidence="4">
    <location>
        <position position="306"/>
    </location>
</feature>
<dbReference type="InterPro" id="IPR039124">
    <property type="entry name" value="PRA1-like"/>
</dbReference>
<dbReference type="GO" id="GO:0005576">
    <property type="term" value="C:extracellular region"/>
    <property type="evidence" value="ECO:0007669"/>
    <property type="project" value="TreeGrafter"/>
</dbReference>
<feature type="signal peptide" evidence="6">
    <location>
        <begin position="1"/>
        <end position="21"/>
    </location>
</feature>
<keyword evidence="2" id="KW-0325">Glycoprotein</keyword>
<dbReference type="GO" id="GO:0008270">
    <property type="term" value="F:zinc ion binding"/>
    <property type="evidence" value="ECO:0007669"/>
    <property type="project" value="TreeGrafter"/>
</dbReference>
<dbReference type="Pfam" id="PF13933">
    <property type="entry name" value="HRXXH"/>
    <property type="match status" value="1"/>
</dbReference>
<dbReference type="GO" id="GO:0005178">
    <property type="term" value="F:integrin binding"/>
    <property type="evidence" value="ECO:0007669"/>
    <property type="project" value="TreeGrafter"/>
</dbReference>
<dbReference type="InterPro" id="IPR024079">
    <property type="entry name" value="MetalloPept_cat_dom_sf"/>
</dbReference>
<evidence type="ECO:0000259" key="7">
    <source>
        <dbReference type="Pfam" id="PF13933"/>
    </source>
</evidence>
<dbReference type="PANTHER" id="PTHR39399:SF1">
    <property type="entry name" value="PROTEIN ZPS1"/>
    <property type="match status" value="1"/>
</dbReference>
<name>A0A9W8NKT2_9PEZI</name>
<proteinExistence type="inferred from homology"/>
<dbReference type="CDD" id="cd11008">
    <property type="entry name" value="M35_deuterolysin_like"/>
    <property type="match status" value="1"/>
</dbReference>
<dbReference type="Pfam" id="PF02102">
    <property type="entry name" value="Peptidase_M35"/>
    <property type="match status" value="1"/>
</dbReference>
<dbReference type="PANTHER" id="PTHR39399">
    <property type="entry name" value="PROTEIN ZPS1"/>
    <property type="match status" value="1"/>
</dbReference>
<comment type="similarity">
    <text evidence="3">Belongs to the ZPS1 family.</text>
</comment>
<evidence type="ECO:0000313" key="9">
    <source>
        <dbReference type="Proteomes" id="UP001148614"/>
    </source>
</evidence>
<keyword evidence="5" id="KW-0862">Zinc</keyword>
<dbReference type="InterPro" id="IPR029482">
    <property type="entry name" value="HRXXH"/>
</dbReference>
<dbReference type="GO" id="GO:0009986">
    <property type="term" value="C:cell surface"/>
    <property type="evidence" value="ECO:0007669"/>
    <property type="project" value="TreeGrafter"/>
</dbReference>
<evidence type="ECO:0000256" key="1">
    <source>
        <dbReference type="ARBA" id="ARBA00022729"/>
    </source>
</evidence>
<evidence type="ECO:0000256" key="2">
    <source>
        <dbReference type="ARBA" id="ARBA00023180"/>
    </source>
</evidence>